<feature type="chain" id="PRO_5021874791" description="Secreted protein" evidence="2">
    <location>
        <begin position="27"/>
        <end position="132"/>
    </location>
</feature>
<accession>A0A561SIZ6</accession>
<evidence type="ECO:0000313" key="3">
    <source>
        <dbReference type="EMBL" id="TWF74843.1"/>
    </source>
</evidence>
<evidence type="ECO:0008006" key="5">
    <source>
        <dbReference type="Google" id="ProtNLM"/>
    </source>
</evidence>
<evidence type="ECO:0000256" key="1">
    <source>
        <dbReference type="SAM" id="MobiDB-lite"/>
    </source>
</evidence>
<keyword evidence="4" id="KW-1185">Reference proteome</keyword>
<reference evidence="3 4" key="1">
    <citation type="submission" date="2019-06" db="EMBL/GenBank/DDBJ databases">
        <title>Sequencing the genomes of 1000 actinobacteria strains.</title>
        <authorList>
            <person name="Klenk H.-P."/>
        </authorList>
    </citation>
    <scope>NUCLEOTIDE SEQUENCE [LARGE SCALE GENOMIC DNA]</scope>
    <source>
        <strain evidence="3 4">DSM 45671</strain>
    </source>
</reference>
<proteinExistence type="predicted"/>
<dbReference type="Proteomes" id="UP000321261">
    <property type="component" value="Unassembled WGS sequence"/>
</dbReference>
<evidence type="ECO:0000256" key="2">
    <source>
        <dbReference type="SAM" id="SignalP"/>
    </source>
</evidence>
<feature type="compositionally biased region" description="Basic and acidic residues" evidence="1">
    <location>
        <begin position="47"/>
        <end position="80"/>
    </location>
</feature>
<dbReference type="AlphaFoldDB" id="A0A561SIZ6"/>
<comment type="caution">
    <text evidence="3">The sequence shown here is derived from an EMBL/GenBank/DDBJ whole genome shotgun (WGS) entry which is preliminary data.</text>
</comment>
<organism evidence="3 4">
    <name type="scientific">Pseudonocardia hierapolitana</name>
    <dbReference type="NCBI Taxonomy" id="1128676"/>
    <lineage>
        <taxon>Bacteria</taxon>
        <taxon>Bacillati</taxon>
        <taxon>Actinomycetota</taxon>
        <taxon>Actinomycetes</taxon>
        <taxon>Pseudonocardiales</taxon>
        <taxon>Pseudonocardiaceae</taxon>
        <taxon>Pseudonocardia</taxon>
    </lineage>
</organism>
<feature type="region of interest" description="Disordered" evidence="1">
    <location>
        <begin position="98"/>
        <end position="132"/>
    </location>
</feature>
<evidence type="ECO:0000313" key="4">
    <source>
        <dbReference type="Proteomes" id="UP000321261"/>
    </source>
</evidence>
<dbReference type="RefSeq" id="WP_147254153.1">
    <property type="nucleotide sequence ID" value="NZ_VIWU01000001.1"/>
</dbReference>
<keyword evidence="2" id="KW-0732">Signal</keyword>
<feature type="region of interest" description="Disordered" evidence="1">
    <location>
        <begin position="47"/>
        <end position="83"/>
    </location>
</feature>
<name>A0A561SIZ6_9PSEU</name>
<feature type="signal peptide" evidence="2">
    <location>
        <begin position="1"/>
        <end position="26"/>
    </location>
</feature>
<gene>
    <name evidence="3" type="ORF">FHX44_11725</name>
</gene>
<sequence length="132" mass="13937">MGERSIAVAVLVAAALSVATAGAASAGEPEDDRRPLIVTCENGELVTREPTEEDRERLRAVPARPERPRVEEGRRHRVEPGEGAVRVLPDGEAIRVVPAEPGAPPPVTCDADGPPSPPRVDRVEPAVPAPPR</sequence>
<protein>
    <recommendedName>
        <fullName evidence="5">Secreted protein</fullName>
    </recommendedName>
</protein>
<dbReference type="EMBL" id="VIWU01000001">
    <property type="protein sequence ID" value="TWF74843.1"/>
    <property type="molecule type" value="Genomic_DNA"/>
</dbReference>